<keyword evidence="1" id="KW-0732">Signal</keyword>
<feature type="signal peptide" evidence="1">
    <location>
        <begin position="1"/>
        <end position="23"/>
    </location>
</feature>
<evidence type="ECO:0000256" key="1">
    <source>
        <dbReference type="SAM" id="SignalP"/>
    </source>
</evidence>
<accession>A0ABD0LY53</accession>
<evidence type="ECO:0000313" key="3">
    <source>
        <dbReference type="Proteomes" id="UP001519460"/>
    </source>
</evidence>
<evidence type="ECO:0000313" key="2">
    <source>
        <dbReference type="EMBL" id="KAK7504028.1"/>
    </source>
</evidence>
<organism evidence="2 3">
    <name type="scientific">Batillaria attramentaria</name>
    <dbReference type="NCBI Taxonomy" id="370345"/>
    <lineage>
        <taxon>Eukaryota</taxon>
        <taxon>Metazoa</taxon>
        <taxon>Spiralia</taxon>
        <taxon>Lophotrochozoa</taxon>
        <taxon>Mollusca</taxon>
        <taxon>Gastropoda</taxon>
        <taxon>Caenogastropoda</taxon>
        <taxon>Sorbeoconcha</taxon>
        <taxon>Cerithioidea</taxon>
        <taxon>Batillariidae</taxon>
        <taxon>Batillaria</taxon>
    </lineage>
</organism>
<keyword evidence="3" id="KW-1185">Reference proteome</keyword>
<sequence length="98" mass="10654">MPAQVQFHKHTRIAILLFLGKLAFDTICTRWRENSGDITISADVQKPLVTPSSFEQLSGLTNIPLCPITPPLPSSPDGVLKLQPGAPGKFPTSLTLIY</sequence>
<feature type="chain" id="PRO_5044740778" evidence="1">
    <location>
        <begin position="24"/>
        <end position="98"/>
    </location>
</feature>
<comment type="caution">
    <text evidence="2">The sequence shown here is derived from an EMBL/GenBank/DDBJ whole genome shotgun (WGS) entry which is preliminary data.</text>
</comment>
<name>A0ABD0LY53_9CAEN</name>
<protein>
    <submittedName>
        <fullName evidence="2">Uncharacterized protein</fullName>
    </submittedName>
</protein>
<dbReference type="Proteomes" id="UP001519460">
    <property type="component" value="Unassembled WGS sequence"/>
</dbReference>
<proteinExistence type="predicted"/>
<gene>
    <name evidence="2" type="ORF">BaRGS_00004760</name>
</gene>
<reference evidence="2 3" key="1">
    <citation type="journal article" date="2023" name="Sci. Data">
        <title>Genome assembly of the Korean intertidal mud-creeper Batillaria attramentaria.</title>
        <authorList>
            <person name="Patra A.K."/>
            <person name="Ho P.T."/>
            <person name="Jun S."/>
            <person name="Lee S.J."/>
            <person name="Kim Y."/>
            <person name="Won Y.J."/>
        </authorList>
    </citation>
    <scope>NUCLEOTIDE SEQUENCE [LARGE SCALE GENOMIC DNA]</scope>
    <source>
        <strain evidence="2">Wonlab-2016</strain>
    </source>
</reference>
<dbReference type="AlphaFoldDB" id="A0ABD0LY53"/>
<dbReference type="EMBL" id="JACVVK020000017">
    <property type="protein sequence ID" value="KAK7504028.1"/>
    <property type="molecule type" value="Genomic_DNA"/>
</dbReference>